<dbReference type="RefSeq" id="WP_125083489.1">
    <property type="nucleotide sequence ID" value="NZ_CP034248.1"/>
</dbReference>
<organism evidence="3 4">
    <name type="scientific">Paenibacillus lentus</name>
    <dbReference type="NCBI Taxonomy" id="1338368"/>
    <lineage>
        <taxon>Bacteria</taxon>
        <taxon>Bacillati</taxon>
        <taxon>Bacillota</taxon>
        <taxon>Bacilli</taxon>
        <taxon>Bacillales</taxon>
        <taxon>Paenibacillaceae</taxon>
        <taxon>Paenibacillus</taxon>
    </lineage>
</organism>
<dbReference type="EMBL" id="CP034248">
    <property type="protein sequence ID" value="AZK47463.1"/>
    <property type="molecule type" value="Genomic_DNA"/>
</dbReference>
<dbReference type="PANTHER" id="PTHR43682:SF1">
    <property type="entry name" value="LACTATE UTILIZATION PROTEIN C"/>
    <property type="match status" value="1"/>
</dbReference>
<name>A0A3S8RXE2_9BACL</name>
<dbReference type="InterPro" id="IPR003741">
    <property type="entry name" value="LUD_dom"/>
</dbReference>
<evidence type="ECO:0000313" key="4">
    <source>
        <dbReference type="Proteomes" id="UP000273145"/>
    </source>
</evidence>
<feature type="region of interest" description="Disordered" evidence="1">
    <location>
        <begin position="1"/>
        <end position="20"/>
    </location>
</feature>
<protein>
    <submittedName>
        <fullName evidence="3">Lactate utilization protein C</fullName>
    </submittedName>
</protein>
<feature type="domain" description="LUD" evidence="2">
    <location>
        <begin position="67"/>
        <end position="247"/>
    </location>
</feature>
<keyword evidence="4" id="KW-1185">Reference proteome</keyword>
<dbReference type="PANTHER" id="PTHR43682">
    <property type="entry name" value="LACTATE UTILIZATION PROTEIN C"/>
    <property type="match status" value="1"/>
</dbReference>
<dbReference type="AlphaFoldDB" id="A0A3S8RXE2"/>
<evidence type="ECO:0000256" key="1">
    <source>
        <dbReference type="SAM" id="MobiDB-lite"/>
    </source>
</evidence>
<proteinExistence type="predicted"/>
<sequence>MLNSSHEHDQDDWLDRMETESRTKQKQFISRIAARLKRPRMIEAPTHPFRGAPEFWKSFQWSEQERIKQFTQNFISVGGHVVHLASMEEVSAFIVDKARELQAKYLVRQNEPDLDELHLDSKLSDAKVTVWNSNNETPSYWKERSAEADIGIVIADQAVAFTGSVVVTSSPHKGRSVSLLPTVLMIIIPVERLKTRLGEVLLQFDELDAGQLPAGIHFISGPSRSSDIENDLTIGVHGPGIVYALLVGSNDFG</sequence>
<dbReference type="Gene3D" id="3.40.50.10420">
    <property type="entry name" value="NagB/RpiA/CoA transferase-like"/>
    <property type="match status" value="1"/>
</dbReference>
<dbReference type="InterPro" id="IPR024185">
    <property type="entry name" value="FTHF_cligase-like_sf"/>
</dbReference>
<dbReference type="InterPro" id="IPR037171">
    <property type="entry name" value="NagB/RpiA_transferase-like"/>
</dbReference>
<dbReference type="SUPFAM" id="SSF100950">
    <property type="entry name" value="NagB/RpiA/CoA transferase-like"/>
    <property type="match status" value="1"/>
</dbReference>
<evidence type="ECO:0000313" key="3">
    <source>
        <dbReference type="EMBL" id="AZK47463.1"/>
    </source>
</evidence>
<reference evidence="3 4" key="1">
    <citation type="submission" date="2018-11" db="EMBL/GenBank/DDBJ databases">
        <title>Genome sequencing of Paenibacillus lentus DSM25539(T).</title>
        <authorList>
            <person name="Kook J.-K."/>
            <person name="Park S.-N."/>
            <person name="Lim Y.K."/>
        </authorList>
    </citation>
    <scope>NUCLEOTIDE SEQUENCE [LARGE SCALE GENOMIC DNA]</scope>
    <source>
        <strain evidence="3 4">DSM 25539</strain>
    </source>
</reference>
<gene>
    <name evidence="3" type="ORF">EIM92_15955</name>
</gene>
<dbReference type="Proteomes" id="UP000273145">
    <property type="component" value="Chromosome"/>
</dbReference>
<dbReference type="Pfam" id="PF02589">
    <property type="entry name" value="LUD_dom"/>
    <property type="match status" value="1"/>
</dbReference>
<dbReference type="OrthoDB" id="9794157at2"/>
<accession>A0A3S8RXE2</accession>
<evidence type="ECO:0000259" key="2">
    <source>
        <dbReference type="Pfam" id="PF02589"/>
    </source>
</evidence>
<dbReference type="KEGG" id="plen:EIM92_15955"/>